<dbReference type="Gramene" id="AET3Gv20596700.7">
    <property type="protein sequence ID" value="AET3Gv20596700.7"/>
    <property type="gene ID" value="AET3Gv20596700"/>
</dbReference>
<reference evidence="3" key="1">
    <citation type="journal article" date="2014" name="Science">
        <title>Ancient hybridizations among the ancestral genomes of bread wheat.</title>
        <authorList>
            <consortium name="International Wheat Genome Sequencing Consortium,"/>
            <person name="Marcussen T."/>
            <person name="Sandve S.R."/>
            <person name="Heier L."/>
            <person name="Spannagl M."/>
            <person name="Pfeifer M."/>
            <person name="Jakobsen K.S."/>
            <person name="Wulff B.B."/>
            <person name="Steuernagel B."/>
            <person name="Mayer K.F."/>
            <person name="Olsen O.A."/>
        </authorList>
    </citation>
    <scope>NUCLEOTIDE SEQUENCE [LARGE SCALE GENOMIC DNA]</scope>
    <source>
        <strain evidence="3">cv. AL8/78</strain>
    </source>
</reference>
<reference evidence="3" key="2">
    <citation type="journal article" date="2017" name="Nat. Plants">
        <title>The Aegilops tauschii genome reveals multiple impacts of transposons.</title>
        <authorList>
            <person name="Zhao G."/>
            <person name="Zou C."/>
            <person name="Li K."/>
            <person name="Wang K."/>
            <person name="Li T."/>
            <person name="Gao L."/>
            <person name="Zhang X."/>
            <person name="Wang H."/>
            <person name="Yang Z."/>
            <person name="Liu X."/>
            <person name="Jiang W."/>
            <person name="Mao L."/>
            <person name="Kong X."/>
            <person name="Jiao Y."/>
            <person name="Jia J."/>
        </authorList>
    </citation>
    <scope>NUCLEOTIDE SEQUENCE [LARGE SCALE GENOMIC DNA]</scope>
    <source>
        <strain evidence="3">cv. AL8/78</strain>
    </source>
</reference>
<reference evidence="2" key="5">
    <citation type="journal article" date="2021" name="G3 (Bethesda)">
        <title>Aegilops tauschii genome assembly Aet v5.0 features greater sequence contiguity and improved annotation.</title>
        <authorList>
            <person name="Wang L."/>
            <person name="Zhu T."/>
            <person name="Rodriguez J.C."/>
            <person name="Deal K.R."/>
            <person name="Dubcovsky J."/>
            <person name="McGuire P.E."/>
            <person name="Lux T."/>
            <person name="Spannagl M."/>
            <person name="Mayer K.F.X."/>
            <person name="Baldrich P."/>
            <person name="Meyers B.C."/>
            <person name="Huo N."/>
            <person name="Gu Y.Q."/>
            <person name="Zhou H."/>
            <person name="Devos K.M."/>
            <person name="Bennetzen J.L."/>
            <person name="Unver T."/>
            <person name="Budak H."/>
            <person name="Gulick P.J."/>
            <person name="Galiba G."/>
            <person name="Kalapos B."/>
            <person name="Nelson D.R."/>
            <person name="Li P."/>
            <person name="You F.M."/>
            <person name="Luo M.C."/>
            <person name="Dvorak J."/>
        </authorList>
    </citation>
    <scope>NUCLEOTIDE SEQUENCE [LARGE SCALE GENOMIC DNA]</scope>
    <source>
        <strain evidence="2">cv. AL8/78</strain>
    </source>
</reference>
<reference evidence="2" key="3">
    <citation type="journal article" date="2017" name="Nature">
        <title>Genome sequence of the progenitor of the wheat D genome Aegilops tauschii.</title>
        <authorList>
            <person name="Luo M.C."/>
            <person name="Gu Y.Q."/>
            <person name="Puiu D."/>
            <person name="Wang H."/>
            <person name="Twardziok S.O."/>
            <person name="Deal K.R."/>
            <person name="Huo N."/>
            <person name="Zhu T."/>
            <person name="Wang L."/>
            <person name="Wang Y."/>
            <person name="McGuire P.E."/>
            <person name="Liu S."/>
            <person name="Long H."/>
            <person name="Ramasamy R.K."/>
            <person name="Rodriguez J.C."/>
            <person name="Van S.L."/>
            <person name="Yuan L."/>
            <person name="Wang Z."/>
            <person name="Xia Z."/>
            <person name="Xiao L."/>
            <person name="Anderson O.D."/>
            <person name="Ouyang S."/>
            <person name="Liang Y."/>
            <person name="Zimin A.V."/>
            <person name="Pertea G."/>
            <person name="Qi P."/>
            <person name="Bennetzen J.L."/>
            <person name="Dai X."/>
            <person name="Dawson M.W."/>
            <person name="Muller H.G."/>
            <person name="Kugler K."/>
            <person name="Rivarola-Duarte L."/>
            <person name="Spannagl M."/>
            <person name="Mayer K.F.X."/>
            <person name="Lu F.H."/>
            <person name="Bevan M.W."/>
            <person name="Leroy P."/>
            <person name="Li P."/>
            <person name="You F.M."/>
            <person name="Sun Q."/>
            <person name="Liu Z."/>
            <person name="Lyons E."/>
            <person name="Wicker T."/>
            <person name="Salzberg S.L."/>
            <person name="Devos K.M."/>
            <person name="Dvorak J."/>
        </authorList>
    </citation>
    <scope>NUCLEOTIDE SEQUENCE [LARGE SCALE GENOMIC DNA]</scope>
    <source>
        <strain evidence="2">cv. AL8/78</strain>
    </source>
</reference>
<name>A0A453F7B3_AEGTS</name>
<dbReference type="EnsemblPlants" id="AET3Gv20596700.11">
    <property type="protein sequence ID" value="AET3Gv20596700.11"/>
    <property type="gene ID" value="AET3Gv20596700"/>
</dbReference>
<dbReference type="EnsemblPlants" id="AET3Gv20596700.7">
    <property type="protein sequence ID" value="AET3Gv20596700.7"/>
    <property type="gene ID" value="AET3Gv20596700"/>
</dbReference>
<dbReference type="Gramene" id="AET3Gv20596700.11">
    <property type="protein sequence ID" value="AET3Gv20596700.11"/>
    <property type="gene ID" value="AET3Gv20596700"/>
</dbReference>
<dbReference type="Gramene" id="AET3Gv20596700.10">
    <property type="protein sequence ID" value="AET3Gv20596700.10"/>
    <property type="gene ID" value="AET3Gv20596700"/>
</dbReference>
<evidence type="ECO:0000256" key="1">
    <source>
        <dbReference type="SAM" id="MobiDB-lite"/>
    </source>
</evidence>
<reference evidence="2" key="4">
    <citation type="submission" date="2019-03" db="UniProtKB">
        <authorList>
            <consortium name="EnsemblPlants"/>
        </authorList>
    </citation>
    <scope>IDENTIFICATION</scope>
</reference>
<evidence type="ECO:0000313" key="2">
    <source>
        <dbReference type="EnsemblPlants" id="AET3Gv20596700.7"/>
    </source>
</evidence>
<keyword evidence="3" id="KW-1185">Reference proteome</keyword>
<dbReference type="AlphaFoldDB" id="A0A453F7B3"/>
<dbReference type="EnsemblPlants" id="AET3Gv20596700.10">
    <property type="protein sequence ID" value="AET3Gv20596700.10"/>
    <property type="gene ID" value="AET3Gv20596700"/>
</dbReference>
<accession>A0A453F7B3</accession>
<dbReference type="Gramene" id="AET3Gv20596700.1">
    <property type="protein sequence ID" value="AET3Gv20596700.1"/>
    <property type="gene ID" value="AET3Gv20596700"/>
</dbReference>
<organism evidence="2 3">
    <name type="scientific">Aegilops tauschii subsp. strangulata</name>
    <name type="common">Goatgrass</name>
    <dbReference type="NCBI Taxonomy" id="200361"/>
    <lineage>
        <taxon>Eukaryota</taxon>
        <taxon>Viridiplantae</taxon>
        <taxon>Streptophyta</taxon>
        <taxon>Embryophyta</taxon>
        <taxon>Tracheophyta</taxon>
        <taxon>Spermatophyta</taxon>
        <taxon>Magnoliopsida</taxon>
        <taxon>Liliopsida</taxon>
        <taxon>Poales</taxon>
        <taxon>Poaceae</taxon>
        <taxon>BOP clade</taxon>
        <taxon>Pooideae</taxon>
        <taxon>Triticodae</taxon>
        <taxon>Triticeae</taxon>
        <taxon>Triticinae</taxon>
        <taxon>Aegilops</taxon>
    </lineage>
</organism>
<feature type="region of interest" description="Disordered" evidence="1">
    <location>
        <begin position="125"/>
        <end position="149"/>
    </location>
</feature>
<sequence length="149" mass="16077">MIASLKESRAVSSRRGVCHYLPVILSRARLVASIRIPLLRLLGSTGRTRSHPSPCLQWMEPAAPAAPLLRSLGSTGWTRSHPDGTGCSSLRLDCGMDWWSRCGLVSLSLDRVFVLTEPLNGLPARPRPNAPQASVLAREAATHRTAGCS</sequence>
<proteinExistence type="predicted"/>
<dbReference type="Proteomes" id="UP000015105">
    <property type="component" value="Chromosome 3D"/>
</dbReference>
<evidence type="ECO:0000313" key="3">
    <source>
        <dbReference type="Proteomes" id="UP000015105"/>
    </source>
</evidence>
<dbReference type="EnsemblPlants" id="AET3Gv20596700.1">
    <property type="protein sequence ID" value="AET3Gv20596700.1"/>
    <property type="gene ID" value="AET3Gv20596700"/>
</dbReference>
<protein>
    <submittedName>
        <fullName evidence="2">Uncharacterized protein</fullName>
    </submittedName>
</protein>